<dbReference type="InterPro" id="IPR003961">
    <property type="entry name" value="FN3_dom"/>
</dbReference>
<keyword evidence="3" id="KW-0614">Plasmid</keyword>
<name>A0ABY7XKK9_9BACL</name>
<protein>
    <submittedName>
        <fullName evidence="3">Discoidin domain-containing protein</fullName>
    </submittedName>
</protein>
<dbReference type="Proteomes" id="UP001221519">
    <property type="component" value="Plasmid unnamed1"/>
</dbReference>
<dbReference type="Gene3D" id="2.60.120.260">
    <property type="entry name" value="Galactose-binding domain-like"/>
    <property type="match status" value="1"/>
</dbReference>
<dbReference type="SMART" id="SM00060">
    <property type="entry name" value="FN3"/>
    <property type="match status" value="1"/>
</dbReference>
<dbReference type="Pfam" id="PF00041">
    <property type="entry name" value="fn3"/>
    <property type="match status" value="1"/>
</dbReference>
<proteinExistence type="predicted"/>
<evidence type="ECO:0000259" key="1">
    <source>
        <dbReference type="PROSITE" id="PS50022"/>
    </source>
</evidence>
<reference evidence="3 4" key="1">
    <citation type="submission" date="2023-02" db="EMBL/GenBank/DDBJ databases">
        <title>Pathogen: clinical or host-associated sample.</title>
        <authorList>
            <person name="Hergert J."/>
            <person name="Casey R."/>
            <person name="Wagner J."/>
            <person name="Young E.L."/>
            <person name="Oakeson K.F."/>
        </authorList>
    </citation>
    <scope>NUCLEOTIDE SEQUENCE [LARGE SCALE GENOMIC DNA]</scope>
    <source>
        <strain evidence="3 4">2022CK-00829</strain>
        <plasmid evidence="3 4">unnamed1</plasmid>
    </source>
</reference>
<geneLocation type="plasmid" evidence="3 4">
    <name>unnamed1</name>
</geneLocation>
<feature type="domain" description="F5/8 type C" evidence="1">
    <location>
        <begin position="317"/>
        <end position="441"/>
    </location>
</feature>
<dbReference type="SUPFAM" id="SSF49265">
    <property type="entry name" value="Fibronectin type III"/>
    <property type="match status" value="1"/>
</dbReference>
<keyword evidence="4" id="KW-1185">Reference proteome</keyword>
<evidence type="ECO:0000313" key="3">
    <source>
        <dbReference type="EMBL" id="WDI05082.1"/>
    </source>
</evidence>
<dbReference type="InterPro" id="IPR036116">
    <property type="entry name" value="FN3_sf"/>
</dbReference>
<dbReference type="SUPFAM" id="SSF49785">
    <property type="entry name" value="Galactose-binding domain-like"/>
    <property type="match status" value="1"/>
</dbReference>
<dbReference type="InterPro" id="IPR008979">
    <property type="entry name" value="Galactose-bd-like_sf"/>
</dbReference>
<dbReference type="PROSITE" id="PS50022">
    <property type="entry name" value="FA58C_3"/>
    <property type="match status" value="1"/>
</dbReference>
<dbReference type="InterPro" id="IPR000421">
    <property type="entry name" value="FA58C"/>
</dbReference>
<evidence type="ECO:0000259" key="2">
    <source>
        <dbReference type="PROSITE" id="PS50853"/>
    </source>
</evidence>
<feature type="domain" description="Fibronectin type-III" evidence="2">
    <location>
        <begin position="479"/>
        <end position="562"/>
    </location>
</feature>
<dbReference type="InterPro" id="IPR013783">
    <property type="entry name" value="Ig-like_fold"/>
</dbReference>
<evidence type="ECO:0000313" key="4">
    <source>
        <dbReference type="Proteomes" id="UP001221519"/>
    </source>
</evidence>
<dbReference type="RefSeq" id="WP_047913126.1">
    <property type="nucleotide sequence ID" value="NZ_CP118109.1"/>
</dbReference>
<dbReference type="EMBL" id="CP118109">
    <property type="protein sequence ID" value="WDI05082.1"/>
    <property type="molecule type" value="Genomic_DNA"/>
</dbReference>
<dbReference type="Gene3D" id="2.60.40.10">
    <property type="entry name" value="Immunoglobulins"/>
    <property type="match status" value="1"/>
</dbReference>
<accession>A0ABY7XKK9</accession>
<dbReference type="Pfam" id="PF00754">
    <property type="entry name" value="F5_F8_type_C"/>
    <property type="match status" value="1"/>
</dbReference>
<gene>
    <name evidence="3" type="ORF">PUW25_26290</name>
</gene>
<sequence>MRYSYFFNEEKSHRIDYSFEVQSYRARNNGDIELVFIARVTEFIDNTQARTESKTGTFVFPAGNSSHDVDLQRIRIAEQNKWVFHVKNNKNASQDVIVGLISKTAAANPLGEDIYHDTPSYKAELKANNLAVLEQEYQPPVLTQTLVYTTFATPEYPIGFSSETAEYNSQRLMYQLKGFEQILPQEIDAYTAFSVEMNIAPRNVVPKGNSIFWINIDGVGRFDFQKENMVYVNEGDDYNNAIKIPLETRLTPDLFYYNNAFVPASKLTISGNGTGKLTITYFNKQFIVDYNAGQTIQFVNLIAQEAEINAMAFKTMAAATDIDLTEGSEVFSGGDRLGIAGEWDAKNAIDNNETTAWGSVQAGNVDGLAWIGFDLKVPTGLRNITFKQSEDCGVDLIDIETSEDGNTWTYVESVSTHSQPLVSIDLSVNAIARYWRLVAASPIVSFPDTGEAWEARMVDQSWIIHEVEMYQALEESLPAPSDLQAIIQEDNTVKLTWTYDGPDATFRIYNRGVFLGIEVEGVNEAILSNLIEDKEYSIQVTAKSGSIVSPSSEPVTFTLDDPQIEWGNRIPVYLDNLVIKFYK</sequence>
<organism evidence="3 4">
    <name type="scientific">Paenibacillus urinalis</name>
    <dbReference type="NCBI Taxonomy" id="521520"/>
    <lineage>
        <taxon>Bacteria</taxon>
        <taxon>Bacillati</taxon>
        <taxon>Bacillota</taxon>
        <taxon>Bacilli</taxon>
        <taxon>Bacillales</taxon>
        <taxon>Paenibacillaceae</taxon>
        <taxon>Paenibacillus</taxon>
    </lineage>
</organism>
<dbReference type="CDD" id="cd00063">
    <property type="entry name" value="FN3"/>
    <property type="match status" value="1"/>
</dbReference>
<dbReference type="PROSITE" id="PS50853">
    <property type="entry name" value="FN3"/>
    <property type="match status" value="1"/>
</dbReference>